<dbReference type="GO" id="GO:0005664">
    <property type="term" value="C:nuclear origin of replication recognition complex"/>
    <property type="evidence" value="ECO:0007669"/>
    <property type="project" value="UniProtKB-UniRule"/>
</dbReference>
<organism evidence="3 4">
    <name type="scientific">Coptis chinensis</name>
    <dbReference type="NCBI Taxonomy" id="261450"/>
    <lineage>
        <taxon>Eukaryota</taxon>
        <taxon>Viridiplantae</taxon>
        <taxon>Streptophyta</taxon>
        <taxon>Embryophyta</taxon>
        <taxon>Tracheophyta</taxon>
        <taxon>Spermatophyta</taxon>
        <taxon>Magnoliopsida</taxon>
        <taxon>Ranunculales</taxon>
        <taxon>Ranunculaceae</taxon>
        <taxon>Coptidoideae</taxon>
        <taxon>Coptis</taxon>
    </lineage>
</organism>
<gene>
    <name evidence="3" type="ORF">IFM89_030920</name>
</gene>
<keyword evidence="1" id="KW-0235">DNA replication</keyword>
<dbReference type="EMBL" id="JADFTS010000006">
    <property type="protein sequence ID" value="KAF9602764.1"/>
    <property type="molecule type" value="Genomic_DNA"/>
</dbReference>
<name>A0A835HQJ7_9MAGN</name>
<proteinExistence type="inferred from homology"/>
<dbReference type="AlphaFoldDB" id="A0A835HQJ7"/>
<comment type="similarity">
    <text evidence="1">Belongs to the ORC2 family.</text>
</comment>
<feature type="domain" description="Origin recognition complex subunit 2 RecA-like" evidence="2">
    <location>
        <begin position="61"/>
        <end position="135"/>
    </location>
</feature>
<evidence type="ECO:0000256" key="1">
    <source>
        <dbReference type="RuleBase" id="RU368084"/>
    </source>
</evidence>
<dbReference type="OrthoDB" id="20198at2759"/>
<keyword evidence="4" id="KW-1185">Reference proteome</keyword>
<dbReference type="PANTHER" id="PTHR14052:SF0">
    <property type="entry name" value="ORIGIN RECOGNITION COMPLEX SUBUNIT 2"/>
    <property type="match status" value="1"/>
</dbReference>
<evidence type="ECO:0000313" key="3">
    <source>
        <dbReference type="EMBL" id="KAF9602764.1"/>
    </source>
</evidence>
<evidence type="ECO:0000313" key="4">
    <source>
        <dbReference type="Proteomes" id="UP000631114"/>
    </source>
</evidence>
<comment type="function">
    <text evidence="1">Component of the origin recognition complex (ORC) that binds origins of replication. DNA-binding is ATP-dependent. ORC is required to assemble the pre-replication complex necessary to initiate DNA replication.</text>
</comment>
<sequence>MDINEADEEEFGFSRNYFLAKELRGSSKKSTGKLSELNIVDEQELREAGSKIVIKHEKEIGDLVNGYKNFYSKWVFELRRGFGLLMYGFGSKKTFIEDFASTALTEYGVIVINGYLQSVNLKHVIFGTLSHKLINNVSVLLVRMILQFSSEIRKMGHRCRM</sequence>
<dbReference type="InterPro" id="IPR007220">
    <property type="entry name" value="ORC2"/>
</dbReference>
<comment type="subunit">
    <text evidence="1">Component of the origin recognition complex (ORC).</text>
</comment>
<keyword evidence="1" id="KW-0539">Nucleus</keyword>
<comment type="subcellular location">
    <subcellularLocation>
        <location evidence="1">Nucleus</location>
    </subcellularLocation>
</comment>
<dbReference type="PANTHER" id="PTHR14052">
    <property type="entry name" value="ORIGIN RECOGNITION COMPLEX SUBUNIT 2"/>
    <property type="match status" value="1"/>
</dbReference>
<dbReference type="InterPro" id="IPR056772">
    <property type="entry name" value="RecA-like_ORC2"/>
</dbReference>
<dbReference type="GO" id="GO:0006260">
    <property type="term" value="P:DNA replication"/>
    <property type="evidence" value="ECO:0007669"/>
    <property type="project" value="UniProtKB-UniRule"/>
</dbReference>
<dbReference type="Proteomes" id="UP000631114">
    <property type="component" value="Unassembled WGS sequence"/>
</dbReference>
<protein>
    <recommendedName>
        <fullName evidence="1">Origin recognition complex subunit 2</fullName>
    </recommendedName>
</protein>
<dbReference type="Pfam" id="PF04084">
    <property type="entry name" value="RecA-like_ORC2"/>
    <property type="match status" value="1"/>
</dbReference>
<reference evidence="3 4" key="1">
    <citation type="submission" date="2020-10" db="EMBL/GenBank/DDBJ databases">
        <title>The Coptis chinensis genome and diversification of protoberbering-type alkaloids.</title>
        <authorList>
            <person name="Wang B."/>
            <person name="Shu S."/>
            <person name="Song C."/>
            <person name="Liu Y."/>
        </authorList>
    </citation>
    <scope>NUCLEOTIDE SEQUENCE [LARGE SCALE GENOMIC DNA]</scope>
    <source>
        <strain evidence="3">HL-2020</strain>
        <tissue evidence="3">Leaf</tissue>
    </source>
</reference>
<dbReference type="GO" id="GO:0003688">
    <property type="term" value="F:DNA replication origin binding"/>
    <property type="evidence" value="ECO:0007669"/>
    <property type="project" value="UniProtKB-UniRule"/>
</dbReference>
<accession>A0A835HQJ7</accession>
<evidence type="ECO:0000259" key="2">
    <source>
        <dbReference type="Pfam" id="PF04084"/>
    </source>
</evidence>
<comment type="caution">
    <text evidence="3">The sequence shown here is derived from an EMBL/GenBank/DDBJ whole genome shotgun (WGS) entry which is preliminary data.</text>
</comment>